<dbReference type="Pfam" id="PF13378">
    <property type="entry name" value="MR_MLE_C"/>
    <property type="match status" value="1"/>
</dbReference>
<feature type="domain" description="Mandelate racemase/muconate lactonizing enzyme N-terminal" evidence="5">
    <location>
        <begin position="15"/>
        <end position="122"/>
    </location>
</feature>
<dbReference type="SUPFAM" id="SSF54826">
    <property type="entry name" value="Enolase N-terminal domain-like"/>
    <property type="match status" value="1"/>
</dbReference>
<dbReference type="InterPro" id="IPR013341">
    <property type="entry name" value="Mandelate_racemase_N_dom"/>
</dbReference>
<dbReference type="PANTHER" id="PTHR48073">
    <property type="entry name" value="O-SUCCINYLBENZOATE SYNTHASE-RELATED"/>
    <property type="match status" value="1"/>
</dbReference>
<dbReference type="GO" id="GO:0003824">
    <property type="term" value="F:catalytic activity"/>
    <property type="evidence" value="ECO:0007669"/>
    <property type="project" value="UniProtKB-ARBA"/>
</dbReference>
<keyword evidence="3" id="KW-0479">Metal-binding</keyword>
<dbReference type="Pfam" id="PF02746">
    <property type="entry name" value="MR_MLE_N"/>
    <property type="match status" value="1"/>
</dbReference>
<evidence type="ECO:0000259" key="6">
    <source>
        <dbReference type="Pfam" id="PF13378"/>
    </source>
</evidence>
<evidence type="ECO:0000259" key="5">
    <source>
        <dbReference type="Pfam" id="PF02746"/>
    </source>
</evidence>
<organism evidence="7">
    <name type="scientific">mine drainage metagenome</name>
    <dbReference type="NCBI Taxonomy" id="410659"/>
    <lineage>
        <taxon>unclassified sequences</taxon>
        <taxon>metagenomes</taxon>
        <taxon>ecological metagenomes</taxon>
    </lineage>
</organism>
<dbReference type="InterPro" id="IPR036849">
    <property type="entry name" value="Enolase-like_C_sf"/>
</dbReference>
<dbReference type="InterPro" id="IPR029065">
    <property type="entry name" value="Enolase_C-like"/>
</dbReference>
<evidence type="ECO:0000256" key="3">
    <source>
        <dbReference type="ARBA" id="ARBA00022723"/>
    </source>
</evidence>
<evidence type="ECO:0000313" key="7">
    <source>
        <dbReference type="EMBL" id="EQD66445.1"/>
    </source>
</evidence>
<reference evidence="7" key="2">
    <citation type="journal article" date="2014" name="ISME J.">
        <title>Microbial stratification in low pH oxic and suboxic macroscopic growths along an acid mine drainage.</title>
        <authorList>
            <person name="Mendez-Garcia C."/>
            <person name="Mesa V."/>
            <person name="Sprenger R.R."/>
            <person name="Richter M."/>
            <person name="Diez M.S."/>
            <person name="Solano J."/>
            <person name="Bargiela R."/>
            <person name="Golyshina O.V."/>
            <person name="Manteca A."/>
            <person name="Ramos J.L."/>
            <person name="Gallego J.R."/>
            <person name="Llorente I."/>
            <person name="Martins Dos Santos V.A."/>
            <person name="Jensen O.N."/>
            <person name="Pelaez A.I."/>
            <person name="Sanchez J."/>
            <person name="Ferrer M."/>
        </authorList>
    </citation>
    <scope>NUCLEOTIDE SEQUENCE</scope>
</reference>
<dbReference type="PANTHER" id="PTHR48073:SF2">
    <property type="entry name" value="O-SUCCINYLBENZOATE SYNTHASE"/>
    <property type="match status" value="1"/>
</dbReference>
<evidence type="ECO:0000256" key="1">
    <source>
        <dbReference type="ARBA" id="ARBA00001946"/>
    </source>
</evidence>
<dbReference type="EMBL" id="AUZZ01000877">
    <property type="protein sequence ID" value="EQD66445.1"/>
    <property type="molecule type" value="Genomic_DNA"/>
</dbReference>
<name>T1CH05_9ZZZZ</name>
<dbReference type="Gene3D" id="3.20.20.120">
    <property type="entry name" value="Enolase-like C-terminal domain"/>
    <property type="match status" value="1"/>
</dbReference>
<keyword evidence="4" id="KW-0460">Magnesium</keyword>
<reference evidence="7" key="1">
    <citation type="submission" date="2013-08" db="EMBL/GenBank/DDBJ databases">
        <authorList>
            <person name="Mendez C."/>
            <person name="Richter M."/>
            <person name="Ferrer M."/>
            <person name="Sanchez J."/>
        </authorList>
    </citation>
    <scope>NUCLEOTIDE SEQUENCE</scope>
</reference>
<comment type="similarity">
    <text evidence="2">Belongs to the mandelate racemase/muconate lactonizing enzyme family.</text>
</comment>
<dbReference type="InterPro" id="IPR029017">
    <property type="entry name" value="Enolase-like_N"/>
</dbReference>
<accession>T1CH05</accession>
<feature type="domain" description="Enolase C-terminal" evidence="6">
    <location>
        <begin position="143"/>
        <end position="195"/>
    </location>
</feature>
<dbReference type="FunFam" id="3.30.390.10:FF:000009">
    <property type="entry name" value="Hydrophobic dipeptide epimerase"/>
    <property type="match status" value="1"/>
</dbReference>
<comment type="caution">
    <text evidence="7">The sequence shown here is derived from an EMBL/GenBank/DDBJ whole genome shotgun (WGS) entry which is preliminary data.</text>
</comment>
<dbReference type="Gene3D" id="3.30.390.10">
    <property type="entry name" value="Enolase-like, N-terminal domain"/>
    <property type="match status" value="1"/>
</dbReference>
<comment type="cofactor">
    <cofactor evidence="1">
        <name>Mg(2+)</name>
        <dbReference type="ChEBI" id="CHEBI:18420"/>
    </cofactor>
</comment>
<dbReference type="SUPFAM" id="SSF51604">
    <property type="entry name" value="Enolase C-terminal domain-like"/>
    <property type="match status" value="1"/>
</dbReference>
<gene>
    <name evidence="7" type="ORF">B2A_01162</name>
</gene>
<dbReference type="GO" id="GO:0046872">
    <property type="term" value="F:metal ion binding"/>
    <property type="evidence" value="ECO:0007669"/>
    <property type="project" value="UniProtKB-KW"/>
</dbReference>
<protein>
    <submittedName>
        <fullName evidence="7">Mandelate racemase/muconate lactonizing enzyme family protein</fullName>
    </submittedName>
</protein>
<dbReference type="AlphaFoldDB" id="T1CH05"/>
<proteinExistence type="inferred from homology"/>
<evidence type="ECO:0000256" key="2">
    <source>
        <dbReference type="ARBA" id="ARBA00008031"/>
    </source>
</evidence>
<evidence type="ECO:0000256" key="4">
    <source>
        <dbReference type="ARBA" id="ARBA00022842"/>
    </source>
</evidence>
<sequence length="197" mass="21911">MKIKELQYKKINIDMKKPFKIALGSTDFYEGYFVKVVSDSGLEGYGEAIPTPFITGDTMGSVEAELSIFRQALKGSELSTEAVNERMKALARSSKASRAAVDMALYDILGKKADLPLYQILGGYRSSMKTSYTVDLVGAPEARIQAKELLDDGVLFFKIKLGKSTDEDFERVKAVREVIGDDKMICVDFNQSYLTKE</sequence>
<feature type="non-terminal residue" evidence="7">
    <location>
        <position position="197"/>
    </location>
</feature>